<dbReference type="Proteomes" id="UP000676325">
    <property type="component" value="Unassembled WGS sequence"/>
</dbReference>
<dbReference type="EMBL" id="JAGSOH010000149">
    <property type="protein sequence ID" value="MBR7830697.1"/>
    <property type="molecule type" value="Genomic_DNA"/>
</dbReference>
<comment type="caution">
    <text evidence="2">The sequence shown here is derived from an EMBL/GenBank/DDBJ whole genome shotgun (WGS) entry which is preliminary data.</text>
</comment>
<feature type="domain" description="Knr4/Smi1-like" evidence="1">
    <location>
        <begin position="131"/>
        <end position="278"/>
    </location>
</feature>
<evidence type="ECO:0000259" key="1">
    <source>
        <dbReference type="SMART" id="SM00860"/>
    </source>
</evidence>
<keyword evidence="3" id="KW-1185">Reference proteome</keyword>
<gene>
    <name evidence="2" type="ORF">KDK95_30625</name>
</gene>
<reference evidence="2" key="1">
    <citation type="submission" date="2021-04" db="EMBL/GenBank/DDBJ databases">
        <title>Genome based classification of Actinospica acidithermotolerans sp. nov., an actinobacterium isolated from an Indonesian hot spring.</title>
        <authorList>
            <person name="Kusuma A.B."/>
            <person name="Putra K.E."/>
            <person name="Nafisah S."/>
            <person name="Loh J."/>
            <person name="Nouioui I."/>
            <person name="Goodfellow M."/>
        </authorList>
    </citation>
    <scope>NUCLEOTIDE SEQUENCE</scope>
    <source>
        <strain evidence="2">MGRD01-02</strain>
    </source>
</reference>
<dbReference type="InterPro" id="IPR018958">
    <property type="entry name" value="Knr4/Smi1-like_dom"/>
</dbReference>
<sequence>MSGRIGRGSWSVPFKRVRPQPGRALLVEDRQAEFDAVKRIHAALDEDGRHDIAFTAEISSSGRSVLYLFSFGGAVERGIGVYPGALVLADGAVAEPWRRLPAPAPGATAAASADPALLERTLRDRLPDAVGAGEDEIAAAQARLGIELPEELKVLYRVTRARWEDWDEGGAGEDELVDAVGCRLFDLDHVSVADASSRPCPWQFAAVKAAVTPPGAAVQGLAGSPGWIVFGCNYGGDQLAVDLTPGPGGHTGQVIFLSHEENVGAELLADSLTDFVLGRKVEASSAERELEAPVVARVNVKSLQSTEAAAHPGLEVLSIGAWDGEPLSLAPVFGLPRLRTLTAYPGTLADPLEIASLTALEYLEIGLEEWRALLDAGAVPRGLAACGIEVRYRQHPVPVVALANELLALWNRPTIGQIILEGQLASS</sequence>
<dbReference type="AlphaFoldDB" id="A0A941IM49"/>
<name>A0A941IM49_9ACTN</name>
<dbReference type="SMART" id="SM00860">
    <property type="entry name" value="SMI1_KNR4"/>
    <property type="match status" value="1"/>
</dbReference>
<proteinExistence type="predicted"/>
<organism evidence="2 3">
    <name type="scientific">Actinospica acidithermotolerans</name>
    <dbReference type="NCBI Taxonomy" id="2828514"/>
    <lineage>
        <taxon>Bacteria</taxon>
        <taxon>Bacillati</taxon>
        <taxon>Actinomycetota</taxon>
        <taxon>Actinomycetes</taxon>
        <taxon>Catenulisporales</taxon>
        <taxon>Actinospicaceae</taxon>
        <taxon>Actinospica</taxon>
    </lineage>
</organism>
<dbReference type="SUPFAM" id="SSF160631">
    <property type="entry name" value="SMI1/KNR4-like"/>
    <property type="match status" value="1"/>
</dbReference>
<dbReference type="Pfam" id="PF09346">
    <property type="entry name" value="SMI1_KNR4"/>
    <property type="match status" value="1"/>
</dbReference>
<evidence type="ECO:0000313" key="2">
    <source>
        <dbReference type="EMBL" id="MBR7830697.1"/>
    </source>
</evidence>
<dbReference type="InterPro" id="IPR037883">
    <property type="entry name" value="Knr4/Smi1-like_sf"/>
</dbReference>
<accession>A0A941IM49</accession>
<dbReference type="Gene3D" id="3.40.1580.10">
    <property type="entry name" value="SMI1/KNR4-like"/>
    <property type="match status" value="1"/>
</dbReference>
<protein>
    <submittedName>
        <fullName evidence="2">SMI1/KNR4 family protein</fullName>
    </submittedName>
</protein>
<evidence type="ECO:0000313" key="3">
    <source>
        <dbReference type="Proteomes" id="UP000676325"/>
    </source>
</evidence>